<proteinExistence type="predicted"/>
<dbReference type="RefSeq" id="WP_330433664.1">
    <property type="nucleotide sequence ID" value="NZ_JAZDUF010000004.1"/>
</dbReference>
<gene>
    <name evidence="2" type="ORF">VZC37_16610</name>
</gene>
<evidence type="ECO:0000313" key="2">
    <source>
        <dbReference type="EMBL" id="MEE3851966.1"/>
    </source>
</evidence>
<evidence type="ECO:0000259" key="1">
    <source>
        <dbReference type="Pfam" id="PF01370"/>
    </source>
</evidence>
<dbReference type="Proteomes" id="UP001347146">
    <property type="component" value="Unassembled WGS sequence"/>
</dbReference>
<sequence length="308" mass="32668">MRPSHVFVTGGTGALGGHAVPALICAGHTVSALARTPRKAELLRSQGARPVEVSLIDQAALAECFLGQDVVVNLASALPPTHRFVLRSAWKECTRIRTEGSTAVVNAALEAGVPRLIQESVVMICADGGADWVDERSAVDHFPIAVGNHAAEANARRFGDSGGTAVVLRFGLFYGPGAAHSEQIMRIARRHIGFRAGRRDSYMSSIHLEDAASAVVAALHCPAGTFHIVDDEPVTAEDHAEAVGAAVGTHPWLGVPGRAAALLGDRTTSMTRSLRVRNTRFRDATGWAPRYPSVREGYAQMVGALGYR</sequence>
<dbReference type="SUPFAM" id="SSF51735">
    <property type="entry name" value="NAD(P)-binding Rossmann-fold domains"/>
    <property type="match status" value="1"/>
</dbReference>
<comment type="caution">
    <text evidence="2">The sequence shown here is derived from an EMBL/GenBank/DDBJ whole genome shotgun (WGS) entry which is preliminary data.</text>
</comment>
<dbReference type="Gene3D" id="3.40.50.720">
    <property type="entry name" value="NAD(P)-binding Rossmann-like Domain"/>
    <property type="match status" value="1"/>
</dbReference>
<protein>
    <submittedName>
        <fullName evidence="2">NAD(P)-dependent oxidoreductase</fullName>
    </submittedName>
</protein>
<evidence type="ECO:0000313" key="3">
    <source>
        <dbReference type="Proteomes" id="UP001347146"/>
    </source>
</evidence>
<dbReference type="InterPro" id="IPR001509">
    <property type="entry name" value="Epimerase_deHydtase"/>
</dbReference>
<dbReference type="PANTHER" id="PTHR48079">
    <property type="entry name" value="PROTEIN YEEZ"/>
    <property type="match status" value="1"/>
</dbReference>
<dbReference type="PANTHER" id="PTHR48079:SF6">
    <property type="entry name" value="NAD(P)-BINDING DOMAIN-CONTAINING PROTEIN-RELATED"/>
    <property type="match status" value="1"/>
</dbReference>
<keyword evidence="3" id="KW-1185">Reference proteome</keyword>
<accession>A0ABU7MFS2</accession>
<reference evidence="2 3" key="1">
    <citation type="submission" date="2024-01" db="EMBL/GenBank/DDBJ databases">
        <title>Draft genome sequence of Gordonia sp. LSe1-13.</title>
        <authorList>
            <person name="Suphannarot A."/>
            <person name="Mingma R."/>
        </authorList>
    </citation>
    <scope>NUCLEOTIDE SEQUENCE [LARGE SCALE GENOMIC DNA]</scope>
    <source>
        <strain evidence="2 3">LSe1-13</strain>
    </source>
</reference>
<dbReference type="EMBL" id="JAZDUF010000004">
    <property type="protein sequence ID" value="MEE3851966.1"/>
    <property type="molecule type" value="Genomic_DNA"/>
</dbReference>
<dbReference type="InterPro" id="IPR051783">
    <property type="entry name" value="NAD(P)-dependent_oxidoreduct"/>
</dbReference>
<name>A0ABU7MFS2_9ACTN</name>
<dbReference type="InterPro" id="IPR036291">
    <property type="entry name" value="NAD(P)-bd_dom_sf"/>
</dbReference>
<organism evidence="2 3">
    <name type="scientific">Gordonia sesuvii</name>
    <dbReference type="NCBI Taxonomy" id="3116777"/>
    <lineage>
        <taxon>Bacteria</taxon>
        <taxon>Bacillati</taxon>
        <taxon>Actinomycetota</taxon>
        <taxon>Actinomycetes</taxon>
        <taxon>Mycobacteriales</taxon>
        <taxon>Gordoniaceae</taxon>
        <taxon>Gordonia</taxon>
    </lineage>
</organism>
<feature type="domain" description="NAD-dependent epimerase/dehydratase" evidence="1">
    <location>
        <begin position="6"/>
        <end position="221"/>
    </location>
</feature>
<dbReference type="Pfam" id="PF01370">
    <property type="entry name" value="Epimerase"/>
    <property type="match status" value="1"/>
</dbReference>